<evidence type="ECO:0000313" key="3">
    <source>
        <dbReference type="Proteomes" id="UP000076078"/>
    </source>
</evidence>
<dbReference type="Proteomes" id="UP000076078">
    <property type="component" value="Unassembled WGS sequence"/>
</dbReference>
<organism evidence="2 3">
    <name type="scientific">Tieghemostelium lacteum</name>
    <name type="common">Slime mold</name>
    <name type="synonym">Dictyostelium lacteum</name>
    <dbReference type="NCBI Taxonomy" id="361077"/>
    <lineage>
        <taxon>Eukaryota</taxon>
        <taxon>Amoebozoa</taxon>
        <taxon>Evosea</taxon>
        <taxon>Eumycetozoa</taxon>
        <taxon>Dictyostelia</taxon>
        <taxon>Dictyosteliales</taxon>
        <taxon>Raperosteliaceae</taxon>
        <taxon>Tieghemostelium</taxon>
    </lineage>
</organism>
<accession>A0A151Z3D5</accession>
<evidence type="ECO:0000313" key="2">
    <source>
        <dbReference type="EMBL" id="KYQ88334.1"/>
    </source>
</evidence>
<dbReference type="InParanoid" id="A0A151Z3D5"/>
<comment type="caution">
    <text evidence="2">The sequence shown here is derived from an EMBL/GenBank/DDBJ whole genome shotgun (WGS) entry which is preliminary data.</text>
</comment>
<proteinExistence type="predicted"/>
<name>A0A151Z3D5_TIELA</name>
<protein>
    <submittedName>
        <fullName evidence="2">Uncharacterized protein</fullName>
    </submittedName>
</protein>
<reference evidence="2 3" key="1">
    <citation type="submission" date="2015-12" db="EMBL/GenBank/DDBJ databases">
        <title>Dictyostelia acquired genes for synthesis and detection of signals that induce cell-type specialization by lateral gene transfer from prokaryotes.</title>
        <authorList>
            <person name="Gloeckner G."/>
            <person name="Schaap P."/>
        </authorList>
    </citation>
    <scope>NUCLEOTIDE SEQUENCE [LARGE SCALE GENOMIC DNA]</scope>
    <source>
        <strain evidence="2 3">TK</strain>
    </source>
</reference>
<feature type="compositionally biased region" description="Low complexity" evidence="1">
    <location>
        <begin position="11"/>
        <end position="73"/>
    </location>
</feature>
<feature type="region of interest" description="Disordered" evidence="1">
    <location>
        <begin position="1"/>
        <end position="87"/>
    </location>
</feature>
<keyword evidence="3" id="KW-1185">Reference proteome</keyword>
<dbReference type="EMBL" id="LODT01000051">
    <property type="protein sequence ID" value="KYQ88334.1"/>
    <property type="molecule type" value="Genomic_DNA"/>
</dbReference>
<dbReference type="AlphaFoldDB" id="A0A151Z3D5"/>
<evidence type="ECO:0000256" key="1">
    <source>
        <dbReference type="SAM" id="MobiDB-lite"/>
    </source>
</evidence>
<gene>
    <name evidence="2" type="ORF">DLAC_11032</name>
</gene>
<sequence>MSSQGQFKYVNKNQRNQYNQNQQHNSGNSPYGPPQQGTQHQQQQQPLQQSYGQNRNYNNRFNQNRNNQYNQNRNYHKRDFNQHQQQQTSTFYFKDSFLEDPWKDSLYPLGKELLVTYTPSNPTASTTTTTTTTTTSTYKDSNEIDLDL</sequence>